<dbReference type="GO" id="GO:0042128">
    <property type="term" value="P:nitrate assimilation"/>
    <property type="evidence" value="ECO:0007669"/>
    <property type="project" value="UniProtKB-KW"/>
</dbReference>
<feature type="transmembrane region" description="Helical" evidence="7">
    <location>
        <begin position="233"/>
        <end position="252"/>
    </location>
</feature>
<feature type="transmembrane region" description="Helical" evidence="7">
    <location>
        <begin position="414"/>
        <end position="433"/>
    </location>
</feature>
<comment type="subcellular location">
    <subcellularLocation>
        <location evidence="1">Membrane</location>
        <topology evidence="1">Multi-pass membrane protein</topology>
    </subcellularLocation>
</comment>
<evidence type="ECO:0000256" key="4">
    <source>
        <dbReference type="ARBA" id="ARBA00022989"/>
    </source>
</evidence>
<evidence type="ECO:0000313" key="10">
    <source>
        <dbReference type="Proteomes" id="UP000253250"/>
    </source>
</evidence>
<name>A0A368HEZ2_9GAMM</name>
<evidence type="ECO:0000256" key="7">
    <source>
        <dbReference type="SAM" id="Phobius"/>
    </source>
</evidence>
<dbReference type="Proteomes" id="UP000253250">
    <property type="component" value="Unassembled WGS sequence"/>
</dbReference>
<protein>
    <submittedName>
        <fullName evidence="9">MFS transporter</fullName>
    </submittedName>
</protein>
<dbReference type="OrthoDB" id="9771451at2"/>
<feature type="transmembrane region" description="Helical" evidence="7">
    <location>
        <begin position="384"/>
        <end position="408"/>
    </location>
</feature>
<accession>A0A368HEZ2</accession>
<dbReference type="InterPro" id="IPR036259">
    <property type="entry name" value="MFS_trans_sf"/>
</dbReference>
<evidence type="ECO:0000256" key="5">
    <source>
        <dbReference type="ARBA" id="ARBA00023063"/>
    </source>
</evidence>
<keyword evidence="10" id="KW-1185">Reference proteome</keyword>
<feature type="transmembrane region" description="Helical" evidence="7">
    <location>
        <begin position="20"/>
        <end position="40"/>
    </location>
</feature>
<dbReference type="RefSeq" id="WP_114283370.1">
    <property type="nucleotide sequence ID" value="NZ_PSYR01000002.1"/>
</dbReference>
<evidence type="ECO:0000259" key="8">
    <source>
        <dbReference type="PROSITE" id="PS50850"/>
    </source>
</evidence>
<feature type="transmembrane region" description="Helical" evidence="7">
    <location>
        <begin position="202"/>
        <end position="221"/>
    </location>
</feature>
<feature type="transmembrane region" description="Helical" evidence="7">
    <location>
        <begin position="171"/>
        <end position="190"/>
    </location>
</feature>
<dbReference type="EMBL" id="PSYR01000002">
    <property type="protein sequence ID" value="RCN57003.1"/>
    <property type="molecule type" value="Genomic_DNA"/>
</dbReference>
<keyword evidence="4 7" id="KW-1133">Transmembrane helix</keyword>
<organism evidence="9 10">
    <name type="scientific">Acidiferrobacter thiooxydans</name>
    <dbReference type="NCBI Taxonomy" id="163359"/>
    <lineage>
        <taxon>Bacteria</taxon>
        <taxon>Pseudomonadati</taxon>
        <taxon>Pseudomonadota</taxon>
        <taxon>Gammaproteobacteria</taxon>
        <taxon>Acidiferrobacterales</taxon>
        <taxon>Acidiferrobacteraceae</taxon>
        <taxon>Acidiferrobacter</taxon>
    </lineage>
</organism>
<feature type="transmembrane region" description="Helical" evidence="7">
    <location>
        <begin position="296"/>
        <end position="316"/>
    </location>
</feature>
<dbReference type="PROSITE" id="PS50850">
    <property type="entry name" value="MFS"/>
    <property type="match status" value="1"/>
</dbReference>
<reference evidence="9 10" key="1">
    <citation type="submission" date="2018-02" db="EMBL/GenBank/DDBJ databases">
        <title>Insights into the biology of acidophilic members of the Acidiferrobacteraceae family derived from comparative genomic analyses.</title>
        <authorList>
            <person name="Issotta F."/>
            <person name="Thyssen C."/>
            <person name="Mena C."/>
            <person name="Moya A."/>
            <person name="Bellenberg S."/>
            <person name="Sproer C."/>
            <person name="Covarrubias P.C."/>
            <person name="Sand W."/>
            <person name="Quatrini R."/>
            <person name="Vera M."/>
        </authorList>
    </citation>
    <scope>NUCLEOTIDE SEQUENCE [LARGE SCALE GENOMIC DNA]</scope>
    <source>
        <strain evidence="10">m-1</strain>
    </source>
</reference>
<dbReference type="AlphaFoldDB" id="A0A368HEZ2"/>
<evidence type="ECO:0000256" key="6">
    <source>
        <dbReference type="ARBA" id="ARBA00023136"/>
    </source>
</evidence>
<sequence>MAKIWDHLRSGDWRSLVASFLYFDTGFTVWLLFGPLAPYMGPRLHLAPAAMGFLVAVPVLSGALLRVPLGHLYQTLNGRTIALMGIMLSALTPLYLLFAPVAPTLGVLLVLGVLLGVGGASFAVALPMAGSGYPPKVQGLVLGLAAAGNIGAVLDGVLFPPLARHYGWQSAMTAVLPLLALAALALWVWGHDRAPKAGSVPRALMGFWGSLVFLAVLVMVVHQGWLGVSGHPAVLLLPVFGMAFMVTLLPSVQRAVFREGDAWAFFLIYAITFGGFVGMSAYVSVLLIALYHIPKVTAGLLMAGLAFTGATVRPLGGLLADHAGGPRVLRYALSAIALVDLVFAFFVPAPAVGIAALFALYLGFGVGNGATFQMVPLRWPERRGLMTGLIGAAGGIGGFYLPVVLGIVKQATASYRGGFAVFAGLAMAATLLVQARGRRWALSTQEIDTGTPPVPKGAAIESD</sequence>
<evidence type="ECO:0000256" key="3">
    <source>
        <dbReference type="ARBA" id="ARBA00022692"/>
    </source>
</evidence>
<proteinExistence type="inferred from homology"/>
<dbReference type="SUPFAM" id="SSF103473">
    <property type="entry name" value="MFS general substrate transporter"/>
    <property type="match status" value="1"/>
</dbReference>
<feature type="transmembrane region" description="Helical" evidence="7">
    <location>
        <begin position="264"/>
        <end position="290"/>
    </location>
</feature>
<keyword evidence="5" id="KW-0534">Nitrate assimilation</keyword>
<dbReference type="GO" id="GO:0015112">
    <property type="term" value="F:nitrate transmembrane transporter activity"/>
    <property type="evidence" value="ECO:0007669"/>
    <property type="project" value="InterPro"/>
</dbReference>
<gene>
    <name evidence="9" type="ORF">C4900_14860</name>
</gene>
<evidence type="ECO:0000313" key="9">
    <source>
        <dbReference type="EMBL" id="RCN57003.1"/>
    </source>
</evidence>
<feature type="transmembrane region" description="Helical" evidence="7">
    <location>
        <begin position="81"/>
        <end position="99"/>
    </location>
</feature>
<evidence type="ECO:0000256" key="2">
    <source>
        <dbReference type="ARBA" id="ARBA00008432"/>
    </source>
</evidence>
<evidence type="ECO:0000256" key="1">
    <source>
        <dbReference type="ARBA" id="ARBA00004141"/>
    </source>
</evidence>
<dbReference type="Gene3D" id="1.20.1250.20">
    <property type="entry name" value="MFS general substrate transporter like domains"/>
    <property type="match status" value="2"/>
</dbReference>
<dbReference type="PANTHER" id="PTHR23515">
    <property type="entry name" value="HIGH-AFFINITY NITRATE TRANSPORTER 2.3"/>
    <property type="match status" value="1"/>
</dbReference>
<feature type="transmembrane region" description="Helical" evidence="7">
    <location>
        <begin position="328"/>
        <end position="347"/>
    </location>
</feature>
<dbReference type="Pfam" id="PF07690">
    <property type="entry name" value="MFS_1"/>
    <property type="match status" value="1"/>
</dbReference>
<feature type="transmembrane region" description="Helical" evidence="7">
    <location>
        <begin position="46"/>
        <end position="69"/>
    </location>
</feature>
<feature type="domain" description="Major facilitator superfamily (MFS) profile" evidence="8">
    <location>
        <begin position="14"/>
        <end position="441"/>
    </location>
</feature>
<comment type="similarity">
    <text evidence="2">Belongs to the major facilitator superfamily. Nitrate/nitrite porter (TC 2.A.1.8) family.</text>
</comment>
<dbReference type="InterPro" id="IPR044772">
    <property type="entry name" value="NO3_transporter"/>
</dbReference>
<feature type="transmembrane region" description="Helical" evidence="7">
    <location>
        <begin position="105"/>
        <end position="128"/>
    </location>
</feature>
<feature type="transmembrane region" description="Helical" evidence="7">
    <location>
        <begin position="140"/>
        <end position="159"/>
    </location>
</feature>
<dbReference type="InterPro" id="IPR020846">
    <property type="entry name" value="MFS_dom"/>
</dbReference>
<comment type="caution">
    <text evidence="9">The sequence shown here is derived from an EMBL/GenBank/DDBJ whole genome shotgun (WGS) entry which is preliminary data.</text>
</comment>
<keyword evidence="3 7" id="KW-0812">Transmembrane</keyword>
<dbReference type="InterPro" id="IPR011701">
    <property type="entry name" value="MFS"/>
</dbReference>
<dbReference type="GO" id="GO:0016020">
    <property type="term" value="C:membrane"/>
    <property type="evidence" value="ECO:0007669"/>
    <property type="project" value="UniProtKB-SubCell"/>
</dbReference>
<keyword evidence="6 7" id="KW-0472">Membrane</keyword>